<dbReference type="GO" id="GO:0042910">
    <property type="term" value="F:xenobiotic transmembrane transporter activity"/>
    <property type="evidence" value="ECO:0007669"/>
    <property type="project" value="InterPro"/>
</dbReference>
<feature type="transmembrane region" description="Helical" evidence="10">
    <location>
        <begin position="418"/>
        <end position="440"/>
    </location>
</feature>
<evidence type="ECO:0000256" key="8">
    <source>
        <dbReference type="ARBA" id="ARBA00023136"/>
    </source>
</evidence>
<evidence type="ECO:0000313" key="12">
    <source>
        <dbReference type="Proteomes" id="UP000314011"/>
    </source>
</evidence>
<comment type="caution">
    <text evidence="11">The sequence shown here is derived from an EMBL/GenBank/DDBJ whole genome shotgun (WGS) entry which is preliminary data.</text>
</comment>
<feature type="transmembrane region" description="Helical" evidence="10">
    <location>
        <begin position="130"/>
        <end position="147"/>
    </location>
</feature>
<evidence type="ECO:0000256" key="2">
    <source>
        <dbReference type="ARBA" id="ARBA00022448"/>
    </source>
</evidence>
<dbReference type="PANTHER" id="PTHR43298">
    <property type="entry name" value="MULTIDRUG RESISTANCE PROTEIN NORM-RELATED"/>
    <property type="match status" value="1"/>
</dbReference>
<dbReference type="GO" id="GO:0006811">
    <property type="term" value="P:monoatomic ion transport"/>
    <property type="evidence" value="ECO:0007669"/>
    <property type="project" value="UniProtKB-KW"/>
</dbReference>
<proteinExistence type="predicted"/>
<feature type="transmembrane region" description="Helical" evidence="10">
    <location>
        <begin position="353"/>
        <end position="370"/>
    </location>
</feature>
<keyword evidence="12" id="KW-1185">Reference proteome</keyword>
<dbReference type="OrthoDB" id="9780160at2"/>
<evidence type="ECO:0000256" key="10">
    <source>
        <dbReference type="SAM" id="Phobius"/>
    </source>
</evidence>
<dbReference type="Pfam" id="PF01554">
    <property type="entry name" value="MatE"/>
    <property type="match status" value="2"/>
</dbReference>
<evidence type="ECO:0000256" key="9">
    <source>
        <dbReference type="ARBA" id="ARBA00031636"/>
    </source>
</evidence>
<name>A0A5C5GKP4_9RHOB</name>
<dbReference type="InterPro" id="IPR002528">
    <property type="entry name" value="MATE_fam"/>
</dbReference>
<organism evidence="11 12">
    <name type="scientific">Pelagovum pacificum</name>
    <dbReference type="NCBI Taxonomy" id="2588711"/>
    <lineage>
        <taxon>Bacteria</taxon>
        <taxon>Pseudomonadati</taxon>
        <taxon>Pseudomonadota</taxon>
        <taxon>Alphaproteobacteria</taxon>
        <taxon>Rhodobacterales</taxon>
        <taxon>Paracoccaceae</taxon>
        <taxon>Pelagovum</taxon>
    </lineage>
</organism>
<keyword evidence="5 10" id="KW-0812">Transmembrane</keyword>
<dbReference type="AlphaFoldDB" id="A0A5C5GKP4"/>
<accession>A0A5C5GKP4</accession>
<dbReference type="GO" id="GO:0015297">
    <property type="term" value="F:antiporter activity"/>
    <property type="evidence" value="ECO:0007669"/>
    <property type="project" value="UniProtKB-KW"/>
</dbReference>
<keyword evidence="6 10" id="KW-1133">Transmembrane helix</keyword>
<keyword evidence="4" id="KW-1003">Cell membrane</keyword>
<feature type="transmembrane region" description="Helical" evidence="10">
    <location>
        <begin position="235"/>
        <end position="263"/>
    </location>
</feature>
<dbReference type="NCBIfam" id="TIGR00797">
    <property type="entry name" value="matE"/>
    <property type="match status" value="1"/>
</dbReference>
<feature type="transmembrane region" description="Helical" evidence="10">
    <location>
        <begin position="269"/>
        <end position="289"/>
    </location>
</feature>
<dbReference type="EMBL" id="VFFF01000001">
    <property type="protein sequence ID" value="TNY34309.1"/>
    <property type="molecule type" value="Genomic_DNA"/>
</dbReference>
<dbReference type="InterPro" id="IPR048279">
    <property type="entry name" value="MdtK-like"/>
</dbReference>
<dbReference type="PIRSF" id="PIRSF006603">
    <property type="entry name" value="DinF"/>
    <property type="match status" value="1"/>
</dbReference>
<keyword evidence="8 10" id="KW-0472">Membrane</keyword>
<protein>
    <recommendedName>
        <fullName evidence="9">Multidrug-efflux transporter</fullName>
    </recommendedName>
</protein>
<feature type="transmembrane region" description="Helical" evidence="10">
    <location>
        <begin position="52"/>
        <end position="77"/>
    </location>
</feature>
<feature type="transmembrane region" description="Helical" evidence="10">
    <location>
        <begin position="12"/>
        <end position="32"/>
    </location>
</feature>
<comment type="subcellular location">
    <subcellularLocation>
        <location evidence="1">Cell inner membrane</location>
        <topology evidence="1">Multi-pass membrane protein</topology>
    </subcellularLocation>
</comment>
<gene>
    <name evidence="11" type="ORF">FHY64_04190</name>
</gene>
<dbReference type="GO" id="GO:0005886">
    <property type="term" value="C:plasma membrane"/>
    <property type="evidence" value="ECO:0007669"/>
    <property type="project" value="UniProtKB-SubCell"/>
</dbReference>
<feature type="transmembrane region" description="Helical" evidence="10">
    <location>
        <begin position="391"/>
        <end position="412"/>
    </location>
</feature>
<feature type="transmembrane region" description="Helical" evidence="10">
    <location>
        <begin position="193"/>
        <end position="214"/>
    </location>
</feature>
<keyword evidence="2" id="KW-0813">Transport</keyword>
<evidence type="ECO:0000256" key="3">
    <source>
        <dbReference type="ARBA" id="ARBA00022449"/>
    </source>
</evidence>
<feature type="transmembrane region" description="Helical" evidence="10">
    <location>
        <begin position="159"/>
        <end position="181"/>
    </location>
</feature>
<evidence type="ECO:0000256" key="5">
    <source>
        <dbReference type="ARBA" id="ARBA00022692"/>
    </source>
</evidence>
<evidence type="ECO:0000256" key="6">
    <source>
        <dbReference type="ARBA" id="ARBA00022989"/>
    </source>
</evidence>
<dbReference type="PANTHER" id="PTHR43298:SF2">
    <property type="entry name" value="FMN_FAD EXPORTER YEEO-RELATED"/>
    <property type="match status" value="1"/>
</dbReference>
<evidence type="ECO:0000256" key="7">
    <source>
        <dbReference type="ARBA" id="ARBA00023065"/>
    </source>
</evidence>
<keyword evidence="7" id="KW-0406">Ion transport</keyword>
<keyword evidence="3" id="KW-0050">Antiport</keyword>
<dbReference type="CDD" id="cd13131">
    <property type="entry name" value="MATE_NorM_like"/>
    <property type="match status" value="1"/>
</dbReference>
<evidence type="ECO:0000313" key="11">
    <source>
        <dbReference type="EMBL" id="TNY34309.1"/>
    </source>
</evidence>
<evidence type="ECO:0000256" key="4">
    <source>
        <dbReference type="ARBA" id="ARBA00022475"/>
    </source>
</evidence>
<feature type="transmembrane region" description="Helical" evidence="10">
    <location>
        <begin position="89"/>
        <end position="110"/>
    </location>
</feature>
<dbReference type="InterPro" id="IPR050222">
    <property type="entry name" value="MATE_MdtK"/>
</dbReference>
<evidence type="ECO:0000256" key="1">
    <source>
        <dbReference type="ARBA" id="ARBA00004429"/>
    </source>
</evidence>
<dbReference type="Proteomes" id="UP000314011">
    <property type="component" value="Unassembled WGS sequence"/>
</dbReference>
<reference evidence="11 12" key="1">
    <citation type="submission" date="2019-06" db="EMBL/GenBank/DDBJ databases">
        <title>Genome of new Rhodobacteraceae sp. SM1903.</title>
        <authorList>
            <person name="Ren X."/>
        </authorList>
    </citation>
    <scope>NUCLEOTIDE SEQUENCE [LARGE SCALE GENOMIC DNA]</scope>
    <source>
        <strain evidence="11 12">SM1903</strain>
    </source>
</reference>
<feature type="transmembrane region" description="Helical" evidence="10">
    <location>
        <begin position="309"/>
        <end position="333"/>
    </location>
</feature>
<sequence length="453" mass="48565">MATGARGHARALLTLGLPLVGSNVAQIMMAMADTLMLGWYDVTALAASTLAVSLWILLFLLGAGFSNAVMTLVAAALEEDDAVTVRRVTRMGLWLSLLFALPCLPLFWWSEPLFLAMGQEPDVAALAQDYLRIHGFSMFPAMAIMALRAILTATEHTRIILWGTIVAALLNAGLNWVLIFGNLGFPELGIRGAAIATLILQIAGALLFAVYALVRMPEYDLFTRLWKPDWPIFARVFRLGVPIGLTTLAEAGLFNVSAVMMGWIGKVPLAAHGIVMELTSMAFMIHLGFSQAATVRAGRAYGRRDEAQLRSGATVALAITGGLVAISMCLFLLLPAPLVGLFVDPDDPLRDQILATGVTLLAVAALFQAADAAQVMTVGLLRGVQDTSVPMVIAIVTYWGIGLPAGYLFAFTFGMGAIGVWLGMALGLMSAAVALSWRFWRNTRRFATRPLVA</sequence>
<dbReference type="RefSeq" id="WP_140193175.1">
    <property type="nucleotide sequence ID" value="NZ_VFFF01000001.1"/>
</dbReference>